<feature type="domain" description="Poly A polymerase head" evidence="9">
    <location>
        <begin position="39"/>
        <end position="161"/>
    </location>
</feature>
<dbReference type="GO" id="GO:0000049">
    <property type="term" value="F:tRNA binding"/>
    <property type="evidence" value="ECO:0007669"/>
    <property type="project" value="TreeGrafter"/>
</dbReference>
<dbReference type="InterPro" id="IPR043519">
    <property type="entry name" value="NT_sf"/>
</dbReference>
<organism evidence="11 12">
    <name type="scientific">Cohaesibacter celericrescens</name>
    <dbReference type="NCBI Taxonomy" id="2067669"/>
    <lineage>
        <taxon>Bacteria</taxon>
        <taxon>Pseudomonadati</taxon>
        <taxon>Pseudomonadota</taxon>
        <taxon>Alphaproteobacteria</taxon>
        <taxon>Hyphomicrobiales</taxon>
        <taxon>Cohaesibacteraceae</taxon>
    </lineage>
</organism>
<keyword evidence="5" id="KW-0479">Metal-binding</keyword>
<dbReference type="PANTHER" id="PTHR46173:SF1">
    <property type="entry name" value="CCA TRNA NUCLEOTIDYLTRANSFERASE 1, MITOCHONDRIAL"/>
    <property type="match status" value="1"/>
</dbReference>
<dbReference type="GO" id="GO:0016779">
    <property type="term" value="F:nucleotidyltransferase activity"/>
    <property type="evidence" value="ECO:0007669"/>
    <property type="project" value="UniProtKB-KW"/>
</dbReference>
<reference evidence="11 12" key="1">
    <citation type="submission" date="2018-01" db="EMBL/GenBank/DDBJ databases">
        <title>The draft genome sequence of Cohaesibacter sp. H1304.</title>
        <authorList>
            <person name="Wang N.-N."/>
            <person name="Du Z.-J."/>
        </authorList>
    </citation>
    <scope>NUCLEOTIDE SEQUENCE [LARGE SCALE GENOMIC DNA]</scope>
    <source>
        <strain evidence="11 12">H1304</strain>
    </source>
</reference>
<name>A0A2N5XXH1_9HYPH</name>
<gene>
    <name evidence="11" type="ORF">C0081_02785</name>
</gene>
<evidence type="ECO:0000256" key="7">
    <source>
        <dbReference type="ARBA" id="ARBA00022842"/>
    </source>
</evidence>
<keyword evidence="6" id="KW-0547">Nucleotide-binding</keyword>
<dbReference type="InterPro" id="IPR050264">
    <property type="entry name" value="Bact_CCA-adding_enz_type3_sf"/>
</dbReference>
<dbReference type="Gene3D" id="3.30.460.10">
    <property type="entry name" value="Beta Polymerase, domain 2"/>
    <property type="match status" value="1"/>
</dbReference>
<evidence type="ECO:0000259" key="9">
    <source>
        <dbReference type="Pfam" id="PF01743"/>
    </source>
</evidence>
<dbReference type="InterPro" id="IPR002646">
    <property type="entry name" value="PolA_pol_head_dom"/>
</dbReference>
<comment type="caution">
    <text evidence="11">The sequence shown here is derived from an EMBL/GenBank/DDBJ whole genome shotgun (WGS) entry which is preliminary data.</text>
</comment>
<dbReference type="Pfam" id="PF01743">
    <property type="entry name" value="PolyA_pol"/>
    <property type="match status" value="1"/>
</dbReference>
<dbReference type="Pfam" id="PF12627">
    <property type="entry name" value="PolyA_pol_RNAbd"/>
    <property type="match status" value="1"/>
</dbReference>
<dbReference type="RefSeq" id="WP_101532249.1">
    <property type="nucleotide sequence ID" value="NZ_JBFHIU010000162.1"/>
</dbReference>
<protein>
    <recommendedName>
        <fullName evidence="13">CCA tRNA nucleotidyltransferase</fullName>
    </recommendedName>
</protein>
<dbReference type="GO" id="GO:0008033">
    <property type="term" value="P:tRNA processing"/>
    <property type="evidence" value="ECO:0007669"/>
    <property type="project" value="UniProtKB-KW"/>
</dbReference>
<evidence type="ECO:0000256" key="4">
    <source>
        <dbReference type="ARBA" id="ARBA00022695"/>
    </source>
</evidence>
<evidence type="ECO:0008006" key="13">
    <source>
        <dbReference type="Google" id="ProtNLM"/>
    </source>
</evidence>
<dbReference type="GO" id="GO:0046872">
    <property type="term" value="F:metal ion binding"/>
    <property type="evidence" value="ECO:0007669"/>
    <property type="project" value="UniProtKB-KW"/>
</dbReference>
<keyword evidence="3" id="KW-0819">tRNA processing</keyword>
<evidence type="ECO:0000256" key="2">
    <source>
        <dbReference type="ARBA" id="ARBA00022679"/>
    </source>
</evidence>
<dbReference type="PANTHER" id="PTHR46173">
    <property type="entry name" value="CCA TRNA NUCLEOTIDYLTRANSFERASE 1, MITOCHONDRIAL"/>
    <property type="match status" value="1"/>
</dbReference>
<keyword evidence="8" id="KW-0694">RNA-binding</keyword>
<dbReference type="InterPro" id="IPR032828">
    <property type="entry name" value="PolyA_RNA-bd"/>
</dbReference>
<evidence type="ECO:0000256" key="5">
    <source>
        <dbReference type="ARBA" id="ARBA00022723"/>
    </source>
</evidence>
<sequence length="415" mass="46308">MTVEERFFLAKEDQAFDWLKRPALQKLFALLNRDGEEVRVVGGAVRNSLLGGKVNDIDCATTAEPSLVMEWARAANIRVLPTGVDHGTVTLMIDDESFEVTSLRTDVATDGRHAQVVFGRDWAEDAARRDFTMNAIYLDAAGRLYDPTGSGVADAKKRCVRFIGDAERRIAEDYLRVLRFFRFYAQYGGHYNTPDYVACIAAQRQLASLSGERVGAEMQKLISGRYAVESLDAMLKGGMLPAVLASVPSLTRFARLLELMSILRLKPDMTVLLVALCVDVAEDAKRIAGVMRLPNRLRDAMIRLVANVRTIRSISEIEIQELAYLHGKDVAHDLVVLALVRRQVSTDLTKISMLLHNLDLWRPPVFPLSGRDLLDKGMKPGRQLGKRLSELEQIWVASGFSLSKAQLLSRKVLHS</sequence>
<dbReference type="AlphaFoldDB" id="A0A2N5XXH1"/>
<feature type="domain" description="tRNA nucleotidyltransferase/poly(A) polymerase RNA and SrmB- binding" evidence="10">
    <location>
        <begin position="202"/>
        <end position="244"/>
    </location>
</feature>
<evidence type="ECO:0000256" key="8">
    <source>
        <dbReference type="RuleBase" id="RU003953"/>
    </source>
</evidence>
<evidence type="ECO:0000313" key="11">
    <source>
        <dbReference type="EMBL" id="PLW79167.1"/>
    </source>
</evidence>
<keyword evidence="2 8" id="KW-0808">Transferase</keyword>
<evidence type="ECO:0000256" key="6">
    <source>
        <dbReference type="ARBA" id="ARBA00022741"/>
    </source>
</evidence>
<dbReference type="GO" id="GO:0000166">
    <property type="term" value="F:nucleotide binding"/>
    <property type="evidence" value="ECO:0007669"/>
    <property type="project" value="UniProtKB-KW"/>
</dbReference>
<dbReference type="Proteomes" id="UP000234881">
    <property type="component" value="Unassembled WGS sequence"/>
</dbReference>
<keyword evidence="12" id="KW-1185">Reference proteome</keyword>
<dbReference type="SUPFAM" id="SSF81301">
    <property type="entry name" value="Nucleotidyltransferase"/>
    <property type="match status" value="1"/>
</dbReference>
<keyword evidence="7" id="KW-0460">Magnesium</keyword>
<dbReference type="OrthoDB" id="9805698at2"/>
<comment type="cofactor">
    <cofactor evidence="1">
        <name>Mg(2+)</name>
        <dbReference type="ChEBI" id="CHEBI:18420"/>
    </cofactor>
</comment>
<evidence type="ECO:0000256" key="3">
    <source>
        <dbReference type="ARBA" id="ARBA00022694"/>
    </source>
</evidence>
<evidence type="ECO:0000313" key="12">
    <source>
        <dbReference type="Proteomes" id="UP000234881"/>
    </source>
</evidence>
<dbReference type="CDD" id="cd05398">
    <property type="entry name" value="NT_ClassII-CCAase"/>
    <property type="match status" value="1"/>
</dbReference>
<evidence type="ECO:0000259" key="10">
    <source>
        <dbReference type="Pfam" id="PF12627"/>
    </source>
</evidence>
<comment type="similarity">
    <text evidence="8">Belongs to the tRNA nucleotidyltransferase/poly(A) polymerase family.</text>
</comment>
<dbReference type="SUPFAM" id="SSF81891">
    <property type="entry name" value="Poly A polymerase C-terminal region-like"/>
    <property type="match status" value="1"/>
</dbReference>
<evidence type="ECO:0000256" key="1">
    <source>
        <dbReference type="ARBA" id="ARBA00001946"/>
    </source>
</evidence>
<keyword evidence="4" id="KW-0548">Nucleotidyltransferase</keyword>
<dbReference type="EMBL" id="PKUQ01000001">
    <property type="protein sequence ID" value="PLW79167.1"/>
    <property type="molecule type" value="Genomic_DNA"/>
</dbReference>
<dbReference type="Gene3D" id="1.10.3090.10">
    <property type="entry name" value="cca-adding enzyme, domain 2"/>
    <property type="match status" value="1"/>
</dbReference>
<proteinExistence type="inferred from homology"/>
<accession>A0A2N5XXH1</accession>